<dbReference type="Proteomes" id="UP000332487">
    <property type="component" value="Unassembled WGS sequence"/>
</dbReference>
<accession>C7DGJ0</accession>
<keyword evidence="2" id="KW-1185">Reference proteome</keyword>
<organism evidence="1 2">
    <name type="scientific">Candidatus Micrarchaeum acidiphilum ARMAN-2</name>
    <dbReference type="NCBI Taxonomy" id="425595"/>
    <lineage>
        <taxon>Archaea</taxon>
        <taxon>Candidatus Micrarchaeota</taxon>
        <taxon>Candidatus Micrarchaeia</taxon>
        <taxon>Candidatus Micrarchaeales</taxon>
        <taxon>Candidatus Micrarchaeaceae</taxon>
        <taxon>Candidatus Micrarchaeum</taxon>
    </lineage>
</organism>
<name>C7DGJ0_MICA2</name>
<dbReference type="AlphaFoldDB" id="C7DGJ0"/>
<gene>
    <name evidence="1" type="ORF">UNLARM2_0192</name>
</gene>
<evidence type="ECO:0000313" key="1">
    <source>
        <dbReference type="EMBL" id="EET90337.1"/>
    </source>
</evidence>
<protein>
    <submittedName>
        <fullName evidence="1">Uncharacterized protein</fullName>
    </submittedName>
</protein>
<evidence type="ECO:0000313" key="2">
    <source>
        <dbReference type="Proteomes" id="UP000332487"/>
    </source>
</evidence>
<proteinExistence type="predicted"/>
<reference evidence="1 2" key="1">
    <citation type="journal article" date="2009" name="Genome Biol.">
        <title>Community-wide analysis of microbial genome sequence signatures.</title>
        <authorList>
            <person name="Dick G.J."/>
            <person name="Andersson A.F."/>
            <person name="Baker B.J."/>
            <person name="Simmons S.L."/>
            <person name="Thomas B.C."/>
            <person name="Yelton A.P."/>
            <person name="Banfield J.F."/>
        </authorList>
    </citation>
    <scope>NUCLEOTIDE SEQUENCE [LARGE SCALE GENOMIC DNA]</scope>
    <source>
        <strain evidence="1">ARMAN-2</strain>
    </source>
</reference>
<dbReference type="EMBL" id="GG697238">
    <property type="protein sequence ID" value="EET90337.1"/>
    <property type="molecule type" value="Genomic_DNA"/>
</dbReference>
<sequence>MRYTAAVPKVVYWMYDAKKKQKNIERAKAAKEMEITLDVEDKVIKAVQDYYDKVAGSTPEIGVYTEEPDVIVLELRPPKPATDIPKIRGSAQSDETKKLRKRTLRILTDEKAVDAINAFVNSKFESDVIGIWLTITRDMELRIRVKALMAGVAELGELATRTDPADHAHGNGALRK</sequence>
<reference evidence="1 2" key="2">
    <citation type="journal article" date="2010" name="Proc. Natl. Acad. Sci. U.S.A.">
        <title>Enigmatic, ultrasmall, uncultivated Archaea.</title>
        <authorList>
            <person name="Baker B.J."/>
            <person name="Comolli L.R."/>
            <person name="Dick G.J."/>
            <person name="Hauser L.J."/>
            <person name="Hyatt D."/>
            <person name="Dill B.D."/>
            <person name="Land M.L."/>
            <person name="Verberkmoes N.C."/>
            <person name="Hettich R.L."/>
            <person name="Banfield J.F."/>
        </authorList>
    </citation>
    <scope>NUCLEOTIDE SEQUENCE [LARGE SCALE GENOMIC DNA]</scope>
    <source>
        <strain evidence="1">ARMAN-2</strain>
    </source>
</reference>